<dbReference type="Gene3D" id="1.10.730.10">
    <property type="entry name" value="Isoleucyl-tRNA Synthetase, Domain 1"/>
    <property type="match status" value="1"/>
</dbReference>
<sequence>MTPADLEVVLRETAARVFDLPVERVPFVWPRGDQAAEGADAASALAPRMVGLLGDRMPEGTDRPPRRVAERLVDGLAELRDRGRFPCAGLRADDRGFVNLTLGAHQREELLRAAADGPRFLTGRAWDGAGEWPRTGLHEAGPVAQARRWARADARARVALAVGGQAPPPGPHGEVSWRDPYLDGGRDGLFTPAAKALGAIGEDGARIAFCRSVPERPRETETTGRDLPVLPSAEYPGAWARLTDANPAFRLRYAHAHALSRVRWVGEGGPRHEACERHTAPVRRSLVDGPSALDGAARREEPHILVRYLETLAGAYDEWRTCPSAATAPAEHTTADPTLPSAVAGILRTGLFLLGVSAPTRL</sequence>
<proteinExistence type="predicted"/>
<evidence type="ECO:0000256" key="1">
    <source>
        <dbReference type="ARBA" id="ARBA00022598"/>
    </source>
</evidence>
<keyword evidence="2" id="KW-0547">Nucleotide-binding</keyword>
<organism evidence="5 6">
    <name type="scientific">Nocardiopsis lambiniae</name>
    <dbReference type="NCBI Taxonomy" id="3075539"/>
    <lineage>
        <taxon>Bacteria</taxon>
        <taxon>Bacillati</taxon>
        <taxon>Actinomycetota</taxon>
        <taxon>Actinomycetes</taxon>
        <taxon>Streptosporangiales</taxon>
        <taxon>Nocardiopsidaceae</taxon>
        <taxon>Nocardiopsis</taxon>
    </lineage>
</organism>
<dbReference type="InterPro" id="IPR009080">
    <property type="entry name" value="tRNAsynth_Ia_anticodon-bd"/>
</dbReference>
<dbReference type="InterPro" id="IPR008909">
    <property type="entry name" value="DALR_anticod-bd"/>
</dbReference>
<accession>A0ABU2M530</accession>
<reference evidence="6" key="1">
    <citation type="submission" date="2023-07" db="EMBL/GenBank/DDBJ databases">
        <title>30 novel species of actinomycetes from the DSMZ collection.</title>
        <authorList>
            <person name="Nouioui I."/>
        </authorList>
    </citation>
    <scope>NUCLEOTIDE SEQUENCE [LARGE SCALE GENOMIC DNA]</scope>
    <source>
        <strain evidence="6">DSM 44743</strain>
    </source>
</reference>
<dbReference type="SUPFAM" id="SSF47323">
    <property type="entry name" value="Anticodon-binding domain of a subclass of class I aminoacyl-tRNA synthetases"/>
    <property type="match status" value="1"/>
</dbReference>
<evidence type="ECO:0000313" key="6">
    <source>
        <dbReference type="Proteomes" id="UP001183390"/>
    </source>
</evidence>
<evidence type="ECO:0000256" key="2">
    <source>
        <dbReference type="ARBA" id="ARBA00022741"/>
    </source>
</evidence>
<dbReference type="Proteomes" id="UP001183390">
    <property type="component" value="Unassembled WGS sequence"/>
</dbReference>
<keyword evidence="3" id="KW-0067">ATP-binding</keyword>
<feature type="domain" description="DALR anticodon binding" evidence="4">
    <location>
        <begin position="251"/>
        <end position="362"/>
    </location>
</feature>
<name>A0ABU2M530_9ACTN</name>
<evidence type="ECO:0000259" key="4">
    <source>
        <dbReference type="SMART" id="SM00836"/>
    </source>
</evidence>
<comment type="caution">
    <text evidence="5">The sequence shown here is derived from an EMBL/GenBank/DDBJ whole genome shotgun (WGS) entry which is preliminary data.</text>
</comment>
<dbReference type="Pfam" id="PF05746">
    <property type="entry name" value="DALR_1"/>
    <property type="match status" value="1"/>
</dbReference>
<evidence type="ECO:0000313" key="5">
    <source>
        <dbReference type="EMBL" id="MDT0327712.1"/>
    </source>
</evidence>
<dbReference type="SMART" id="SM00836">
    <property type="entry name" value="DALR_1"/>
    <property type="match status" value="1"/>
</dbReference>
<dbReference type="RefSeq" id="WP_311510499.1">
    <property type="nucleotide sequence ID" value="NZ_JAVREP010000002.1"/>
</dbReference>
<protein>
    <submittedName>
        <fullName evidence="5">DALR anticodon-binding domain-containing protein</fullName>
    </submittedName>
</protein>
<keyword evidence="6" id="KW-1185">Reference proteome</keyword>
<evidence type="ECO:0000256" key="3">
    <source>
        <dbReference type="ARBA" id="ARBA00022840"/>
    </source>
</evidence>
<dbReference type="EMBL" id="JAVREP010000002">
    <property type="protein sequence ID" value="MDT0327712.1"/>
    <property type="molecule type" value="Genomic_DNA"/>
</dbReference>
<gene>
    <name evidence="5" type="ORF">RM479_04725</name>
</gene>
<keyword evidence="1" id="KW-0436">Ligase</keyword>